<evidence type="ECO:0000313" key="4">
    <source>
        <dbReference type="Proteomes" id="UP000664256"/>
    </source>
</evidence>
<dbReference type="InterPro" id="IPR008966">
    <property type="entry name" value="Adhesion_dom_sf"/>
</dbReference>
<keyword evidence="4" id="KW-1185">Reference proteome</keyword>
<feature type="domain" description="SpaA-like prealbumin fold" evidence="2">
    <location>
        <begin position="1298"/>
        <end position="1381"/>
    </location>
</feature>
<dbReference type="Pfam" id="PF05737">
    <property type="entry name" value="Collagen_bind"/>
    <property type="match status" value="1"/>
</dbReference>
<name>A0ABS3H5M7_9ENTE</name>
<dbReference type="InterPro" id="IPR008456">
    <property type="entry name" value="Collagen-bd_dom"/>
</dbReference>
<evidence type="ECO:0000259" key="2">
    <source>
        <dbReference type="Pfam" id="PF17802"/>
    </source>
</evidence>
<dbReference type="Proteomes" id="UP000664256">
    <property type="component" value="Unassembled WGS sequence"/>
</dbReference>
<feature type="domain" description="Collagen binding" evidence="1">
    <location>
        <begin position="1042"/>
        <end position="1164"/>
    </location>
</feature>
<reference evidence="3 4" key="1">
    <citation type="submission" date="2021-03" db="EMBL/GenBank/DDBJ databases">
        <title>Enterococcal diversity collection.</title>
        <authorList>
            <person name="Gilmore M.S."/>
            <person name="Schwartzman J."/>
            <person name="Van Tyne D."/>
            <person name="Martin M."/>
            <person name="Earl A.M."/>
            <person name="Manson A.L."/>
            <person name="Straub T."/>
            <person name="Salamzade R."/>
            <person name="Saavedra J."/>
            <person name="Lebreton F."/>
            <person name="Prichula J."/>
            <person name="Schaufler K."/>
            <person name="Gaca A."/>
            <person name="Sgardioli B."/>
            <person name="Wagenaar J."/>
            <person name="Strong T."/>
        </authorList>
    </citation>
    <scope>NUCLEOTIDE SEQUENCE [LARGE SCALE GENOMIC DNA]</scope>
    <source>
        <strain evidence="3 4">MJM12</strain>
    </source>
</reference>
<dbReference type="InterPro" id="IPR041033">
    <property type="entry name" value="SpaA_PFL_dom_1"/>
</dbReference>
<feature type="domain" description="SpaA-like prealbumin fold" evidence="2">
    <location>
        <begin position="1198"/>
        <end position="1264"/>
    </location>
</feature>
<evidence type="ECO:0000259" key="1">
    <source>
        <dbReference type="Pfam" id="PF05737"/>
    </source>
</evidence>
<organism evidence="3 4">
    <name type="scientific">Candidatus Enterococcus myersii</name>
    <dbReference type="NCBI Taxonomy" id="2815322"/>
    <lineage>
        <taxon>Bacteria</taxon>
        <taxon>Bacillati</taxon>
        <taxon>Bacillota</taxon>
        <taxon>Bacilli</taxon>
        <taxon>Lactobacillales</taxon>
        <taxon>Enterococcaceae</taxon>
        <taxon>Enterococcus</taxon>
    </lineage>
</organism>
<dbReference type="Pfam" id="PF17802">
    <property type="entry name" value="SpaA"/>
    <property type="match status" value="2"/>
</dbReference>
<dbReference type="EMBL" id="JAFLVT010000004">
    <property type="protein sequence ID" value="MBO0448352.1"/>
    <property type="molecule type" value="Genomic_DNA"/>
</dbReference>
<dbReference type="RefSeq" id="WP_206902558.1">
    <property type="nucleotide sequence ID" value="NZ_JAFLVT010000004.1"/>
</dbReference>
<dbReference type="Gene3D" id="2.60.40.10">
    <property type="entry name" value="Immunoglobulins"/>
    <property type="match status" value="2"/>
</dbReference>
<dbReference type="Gene3D" id="2.60.40.740">
    <property type="match status" value="1"/>
</dbReference>
<protein>
    <submittedName>
        <fullName evidence="3">Uncharacterized protein</fullName>
    </submittedName>
</protein>
<gene>
    <name evidence="3" type="ORF">JZO76_02270</name>
</gene>
<accession>A0ABS3H5M7</accession>
<comment type="caution">
    <text evidence="3">The sequence shown here is derived from an EMBL/GenBank/DDBJ whole genome shotgun (WGS) entry which is preliminary data.</text>
</comment>
<dbReference type="SUPFAM" id="SSF49401">
    <property type="entry name" value="Bacterial adhesins"/>
    <property type="match status" value="1"/>
</dbReference>
<dbReference type="InterPro" id="IPR013783">
    <property type="entry name" value="Ig-like_fold"/>
</dbReference>
<proteinExistence type="predicted"/>
<sequence length="1474" mass="165532">MKKGKYLSLFTVMLLLVPYIFILAGVNAKADEIYQYQDKRFIATEEVDISYKYTVNQKENSIYWQIEFTKNAIQDETKLGIQVVDVDDNLVAATNTRFPEKKFSRTTNSAKEIGVVEKTANKVKEKTTYQMVFRTQIRVAKPTYRLGIRLLGQRLNANNGQLQEINFHSAGKVLEMKAAPVDKIEIISLDALLPKNKKVSPISESVLKVFANGSWQDYNTVPDVVIDEGTELHLEQIIDIKKFIANPAVAQAIGQAENQTAARGKELQLSYTFQFGIDKRFKLPEQASTIQPIRLENKDVNYGYYKIKSAKMDSQEHIWEVTLNQNAFFIDNLILPLVLETGIELEDDSGHANLLLAQTATAKKEQEIKTTQLSFKIEETTSPNQTLVYDPQLGGVPIVWETTVTPKKVAGKYAKINSMTLTSDDITPPYKDDETSSGDGFDFFFTNEKLKEVLKHKQLPLFDITAYDESGQKVAVPRYELVHVDEKTNRSQVEFVEEVAVKLVIKTTTVTRKMHAARNVVNRVSGTSKNAGSAVSEKTLAVPEHRLHLVNDSQAEESFEWRAAYYRNAQSTGKMTTTGTPGTETITLTVNAGKLDSDSIKIFDEDGIKGRKLDERLYSVDKVDDQTVTITFFDFVKNDPKAKLTDGRYYICYNSTEKDAQKVVAKVFSNTGLAAEATSEKKMAIAVNPVAFSGWHNTMLWEVEAKTIRAKGPVELALTLEQRGQNFYFKKGDVPKTYDSAEIERLTNEKGVVVTATNAAGVTRYLKDDEYTLQVSNKKELTSATGAWEGKRAGLQIIVPEKVKAATQKITVYLQTRTGGIADIEAMPAKKNNMYLDAALTQANHSVKTTGISTISDERFLQNMDSQAVYNESRSKIDWIYFANTRRYDLKKEQSYTISLDKERVIKANQSEYHYFTEKDLNQIRVYQLIPDENAKSKGIYANANKTLLAKSQYHIVKKEPITQGGETFYKEVEIILDEDLGCCGLAIEVSSTFDQSADLNQETASGSYSFVGDFSFEYGGRKFQKSEAEYLLKRDRLFCNEGFYDAKDNTVTWDILVNAQGDSLEQLVIEGAPVENQVIDLTSIEVSHPTIIEGEYFPGKKVNNEERLFDVRLNADDNYQNGFRIDVNRKVDFPLYIRYKAKVVGDSQAVSSKTRVSAAEQKTLEVQRELGLHNPNKAQKQTSYTLNIANLVKGPATPIKNSQLRLEKKTSSGWQTVTTEIKTNEHGIAKVDDLTAGEYRINEIKVEGFLLNEKPYYFKVPFNPAEIDTINADKFLLTGRNEVIDVIIYNELKPFDVTIIYKDNEGDTLTGGRMHLANQTGEISHNLPGVASPELAQFVVKDLPTGIYQIKELRAPAGYQEMASAITLSIVNTGSVLINGDNTNLDYLGGFVNGEDRSFVKLKGGSQNNQVMIEILNHPIAATRAENRHNREFFTVGVASIFAIRNIADIYYVCGKTPIRIVDKNNKGSRKDE</sequence>
<evidence type="ECO:0000313" key="3">
    <source>
        <dbReference type="EMBL" id="MBO0448352.1"/>
    </source>
</evidence>